<evidence type="ECO:0000313" key="2">
    <source>
        <dbReference type="EMBL" id="KAL0945349.1"/>
    </source>
</evidence>
<dbReference type="InterPro" id="IPR032675">
    <property type="entry name" value="LRR_dom_sf"/>
</dbReference>
<reference evidence="3" key="1">
    <citation type="submission" date="2024-06" db="EMBL/GenBank/DDBJ databases">
        <title>Multi-omics analyses provide insights into the biosynthesis of the anticancer antibiotic pleurotin in Hohenbuehelia grisea.</title>
        <authorList>
            <person name="Weaver J.A."/>
            <person name="Alberti F."/>
        </authorList>
    </citation>
    <scope>NUCLEOTIDE SEQUENCE [LARGE SCALE GENOMIC DNA]</scope>
    <source>
        <strain evidence="3">T-177</strain>
    </source>
</reference>
<name>A0ABR3IPY7_9AGAR</name>
<keyword evidence="3" id="KW-1185">Reference proteome</keyword>
<dbReference type="EMBL" id="JASNQZ010000018">
    <property type="protein sequence ID" value="KAL0945349.1"/>
    <property type="molecule type" value="Genomic_DNA"/>
</dbReference>
<organism evidence="2 3">
    <name type="scientific">Hohenbuehelia grisea</name>
    <dbReference type="NCBI Taxonomy" id="104357"/>
    <lineage>
        <taxon>Eukaryota</taxon>
        <taxon>Fungi</taxon>
        <taxon>Dikarya</taxon>
        <taxon>Basidiomycota</taxon>
        <taxon>Agaricomycotina</taxon>
        <taxon>Agaricomycetes</taxon>
        <taxon>Agaricomycetidae</taxon>
        <taxon>Agaricales</taxon>
        <taxon>Pleurotineae</taxon>
        <taxon>Pleurotaceae</taxon>
        <taxon>Hohenbuehelia</taxon>
    </lineage>
</organism>
<dbReference type="Proteomes" id="UP001556367">
    <property type="component" value="Unassembled WGS sequence"/>
</dbReference>
<feature type="region of interest" description="Disordered" evidence="1">
    <location>
        <begin position="71"/>
        <end position="164"/>
    </location>
</feature>
<proteinExistence type="predicted"/>
<feature type="compositionally biased region" description="Basic and acidic residues" evidence="1">
    <location>
        <begin position="138"/>
        <end position="148"/>
    </location>
</feature>
<accession>A0ABR3IPY7</accession>
<sequence length="536" mass="59098">MQSIPHSEPSVDATNPLYCPTVSATSYLSSLRYRIVRKASAISNTTQGVRRNHRLNYRFLFAFARISKQAPVVPRRSQRGGNASRAEDSGPLSDNPAPGLDLENLEDDEDSTSTICGESPDRNQSQISPRFLPPQSSNEKRKRSDSFSDLRGPPKYAKSLQSVHDSSFEVGITRETLDFSPPYHSIAPNSQDIPIGAHISRRPAKSRLPSAWDSDSKQSVGWLKSRIRDLEEEFYGTPAGTESPRGIKAFIATLDELIPGIRLKDRLLELDNPTHQRIATLLGMHGLLCPKILSFLRTTEIESLVLTNSLRTENGLNLLGDDILPVFGKPNSFLFLSQLSLAGARIRDSDLSYIHHLPRIAVLSLGDTDIGNEGVFLLVNLKRSLTHLSLANNPSIDDDAIPALLLLSKLVFLSVFETSVGMPGLRRLSSAILAADRSFTLECPAKCEKYLIRLHVQYLINPLPPLITNPDAASQLSMSALKRNLAAHAACNPDISVSGSKIEMSERLRHVLQIREADLMVREVVFGSGDSEEDEL</sequence>
<evidence type="ECO:0000313" key="3">
    <source>
        <dbReference type="Proteomes" id="UP001556367"/>
    </source>
</evidence>
<evidence type="ECO:0000256" key="1">
    <source>
        <dbReference type="SAM" id="MobiDB-lite"/>
    </source>
</evidence>
<protein>
    <submittedName>
        <fullName evidence="2">Uncharacterized protein</fullName>
    </submittedName>
</protein>
<feature type="compositionally biased region" description="Polar residues" evidence="1">
    <location>
        <begin position="112"/>
        <end position="128"/>
    </location>
</feature>
<gene>
    <name evidence="2" type="ORF">HGRIS_000847</name>
</gene>
<dbReference type="Gene3D" id="3.80.10.10">
    <property type="entry name" value="Ribonuclease Inhibitor"/>
    <property type="match status" value="1"/>
</dbReference>
<dbReference type="SUPFAM" id="SSF52047">
    <property type="entry name" value="RNI-like"/>
    <property type="match status" value="1"/>
</dbReference>
<comment type="caution">
    <text evidence="2">The sequence shown here is derived from an EMBL/GenBank/DDBJ whole genome shotgun (WGS) entry which is preliminary data.</text>
</comment>